<feature type="transmembrane region" description="Helical" evidence="1">
    <location>
        <begin position="33"/>
        <end position="52"/>
    </location>
</feature>
<keyword evidence="1" id="KW-0812">Transmembrane</keyword>
<dbReference type="Proteomes" id="UP000076623">
    <property type="component" value="Chromosome"/>
</dbReference>
<name>A0A160IQX3_9BACL</name>
<accession>A0A160IQX3</accession>
<dbReference type="AlphaFoldDB" id="A0A160IQX3"/>
<keyword evidence="3" id="KW-1185">Reference proteome</keyword>
<sequence length="229" mass="26561">MEKWLEILTLAAKIIWVQIQTVIHPIIELTESAMNSFWFVFSLTIIAGYVLIKLVQNAITFYQAHNFIHRKMNNEPVNDIEFTLFMKSLWKKDRSKGLLANAKSAKSRYLQFNAQERLSLQNYLQHRLRFLRANQPLFILSAVIIGLLSSVSVNVLPIEAAAVNAENVLKTTLFILVWLLIMQAKYVSMKKQTYHHLAWMQDTIRTTTVDYMHEEEGTISSNKENNPAY</sequence>
<proteinExistence type="predicted"/>
<feature type="transmembrane region" description="Helical" evidence="1">
    <location>
        <begin position="137"/>
        <end position="156"/>
    </location>
</feature>
<keyword evidence="1" id="KW-0472">Membrane</keyword>
<dbReference type="RefSeq" id="WP_066397061.1">
    <property type="nucleotide sequence ID" value="NZ_CP015378.1"/>
</dbReference>
<evidence type="ECO:0000313" key="2">
    <source>
        <dbReference type="EMBL" id="ANC78242.1"/>
    </source>
</evidence>
<feature type="transmembrane region" description="Helical" evidence="1">
    <location>
        <begin position="7"/>
        <end position="27"/>
    </location>
</feature>
<gene>
    <name evidence="2" type="ORF">ABE65_016115</name>
</gene>
<dbReference type="KEGG" id="fpn:ABE65_016115"/>
<dbReference type="EMBL" id="CP015378">
    <property type="protein sequence ID" value="ANC78242.1"/>
    <property type="molecule type" value="Genomic_DNA"/>
</dbReference>
<reference evidence="2 3" key="1">
    <citation type="submission" date="2016-04" db="EMBL/GenBank/DDBJ databases">
        <title>Complete genome sequence of Fictibacillus phosphorivorans G25-29, a strain toxic to nematodes.</title>
        <authorList>
            <person name="Zheng Z."/>
        </authorList>
    </citation>
    <scope>NUCLEOTIDE SEQUENCE [LARGE SCALE GENOMIC DNA]</scope>
    <source>
        <strain evidence="2 3">G25-29</strain>
    </source>
</reference>
<protein>
    <submittedName>
        <fullName evidence="2">Uncharacterized protein</fullName>
    </submittedName>
</protein>
<evidence type="ECO:0000256" key="1">
    <source>
        <dbReference type="SAM" id="Phobius"/>
    </source>
</evidence>
<evidence type="ECO:0000313" key="3">
    <source>
        <dbReference type="Proteomes" id="UP000076623"/>
    </source>
</evidence>
<organism evidence="2 3">
    <name type="scientific">Fictibacillus phosphorivorans</name>
    <dbReference type="NCBI Taxonomy" id="1221500"/>
    <lineage>
        <taxon>Bacteria</taxon>
        <taxon>Bacillati</taxon>
        <taxon>Bacillota</taxon>
        <taxon>Bacilli</taxon>
        <taxon>Bacillales</taxon>
        <taxon>Fictibacillaceae</taxon>
        <taxon>Fictibacillus</taxon>
    </lineage>
</organism>
<keyword evidence="1" id="KW-1133">Transmembrane helix</keyword>
<feature type="transmembrane region" description="Helical" evidence="1">
    <location>
        <begin position="168"/>
        <end position="187"/>
    </location>
</feature>